<feature type="region of interest" description="Disordered" evidence="5">
    <location>
        <begin position="178"/>
        <end position="212"/>
    </location>
</feature>
<evidence type="ECO:0000256" key="1">
    <source>
        <dbReference type="ARBA" id="ARBA00010641"/>
    </source>
</evidence>
<sequence length="212" mass="23554">MVDIDSRAGMDEGADDASLVRLFATVNRELKRRLRSLLGNSADADEVAQEAWLAVWSHRDKIQENAEGYLFIIARNLASKRRASRANKPMLELEACESEHPPDLLTPEHFLASRQELDFVQREFFNLSPVHQHVVLASLEGQGQMDIADELGISQATVSRHLQKAMKILRNAQENGVTLPMLPGETQSEGAESSGDEAAAGFSQNKLHKNRL</sequence>
<evidence type="ECO:0000313" key="7">
    <source>
        <dbReference type="EMBL" id="GIL39917.1"/>
    </source>
</evidence>
<gene>
    <name evidence="7" type="ORF">TMPK1_21540</name>
</gene>
<feature type="domain" description="RNA polymerase sigma-70 region 2" evidence="6">
    <location>
        <begin position="23"/>
        <end position="85"/>
    </location>
</feature>
<evidence type="ECO:0000259" key="6">
    <source>
        <dbReference type="Pfam" id="PF04542"/>
    </source>
</evidence>
<keyword evidence="4" id="KW-0804">Transcription</keyword>
<evidence type="ECO:0000313" key="8">
    <source>
        <dbReference type="Proteomes" id="UP000681075"/>
    </source>
</evidence>
<proteinExistence type="inferred from homology"/>
<dbReference type="Gene3D" id="1.10.1740.10">
    <property type="match status" value="1"/>
</dbReference>
<evidence type="ECO:0000256" key="3">
    <source>
        <dbReference type="ARBA" id="ARBA00023082"/>
    </source>
</evidence>
<dbReference type="NCBIfam" id="TIGR02937">
    <property type="entry name" value="sigma70-ECF"/>
    <property type="match status" value="1"/>
</dbReference>
<protein>
    <recommendedName>
        <fullName evidence="6">RNA polymerase sigma-70 region 2 domain-containing protein</fullName>
    </recommendedName>
</protein>
<comment type="caution">
    <text evidence="7">The sequence shown here is derived from an EMBL/GenBank/DDBJ whole genome shotgun (WGS) entry which is preliminary data.</text>
</comment>
<dbReference type="RefSeq" id="WP_420243035.1">
    <property type="nucleotide sequence ID" value="NZ_BOPV01000001.1"/>
</dbReference>
<dbReference type="PANTHER" id="PTHR43133:SF63">
    <property type="entry name" value="RNA POLYMERASE SIGMA FACTOR FECI-RELATED"/>
    <property type="match status" value="1"/>
</dbReference>
<dbReference type="GO" id="GO:0016987">
    <property type="term" value="F:sigma factor activity"/>
    <property type="evidence" value="ECO:0007669"/>
    <property type="project" value="UniProtKB-KW"/>
</dbReference>
<dbReference type="SUPFAM" id="SSF88659">
    <property type="entry name" value="Sigma3 and sigma4 domains of RNA polymerase sigma factors"/>
    <property type="match status" value="1"/>
</dbReference>
<organism evidence="7 8">
    <name type="scientific">Roseiterribacter gracilis</name>
    <dbReference type="NCBI Taxonomy" id="2812848"/>
    <lineage>
        <taxon>Bacteria</taxon>
        <taxon>Pseudomonadati</taxon>
        <taxon>Pseudomonadota</taxon>
        <taxon>Alphaproteobacteria</taxon>
        <taxon>Rhodospirillales</taxon>
        <taxon>Roseiterribacteraceae</taxon>
        <taxon>Roseiterribacter</taxon>
    </lineage>
</organism>
<dbReference type="InterPro" id="IPR013325">
    <property type="entry name" value="RNA_pol_sigma_r2"/>
</dbReference>
<evidence type="ECO:0000256" key="2">
    <source>
        <dbReference type="ARBA" id="ARBA00023015"/>
    </source>
</evidence>
<name>A0A8S8XES5_9PROT</name>
<dbReference type="InterPro" id="IPR039425">
    <property type="entry name" value="RNA_pol_sigma-70-like"/>
</dbReference>
<feature type="compositionally biased region" description="Low complexity" evidence="5">
    <location>
        <begin position="188"/>
        <end position="201"/>
    </location>
</feature>
<dbReference type="Proteomes" id="UP000681075">
    <property type="component" value="Unassembled WGS sequence"/>
</dbReference>
<dbReference type="InterPro" id="IPR036388">
    <property type="entry name" value="WH-like_DNA-bd_sf"/>
</dbReference>
<dbReference type="PANTHER" id="PTHR43133">
    <property type="entry name" value="RNA POLYMERASE ECF-TYPE SIGMA FACTO"/>
    <property type="match status" value="1"/>
</dbReference>
<keyword evidence="2" id="KW-0805">Transcription regulation</keyword>
<evidence type="ECO:0000256" key="5">
    <source>
        <dbReference type="SAM" id="MobiDB-lite"/>
    </source>
</evidence>
<dbReference type="InterPro" id="IPR013324">
    <property type="entry name" value="RNA_pol_sigma_r3/r4-like"/>
</dbReference>
<comment type="similarity">
    <text evidence="1">Belongs to the sigma-70 factor family. ECF subfamily.</text>
</comment>
<reference evidence="7" key="1">
    <citation type="submission" date="2021-02" db="EMBL/GenBank/DDBJ databases">
        <title>Genome sequence of Rhodospirillales sp. strain TMPK1 isolated from soil.</title>
        <authorList>
            <person name="Nakai R."/>
            <person name="Kusada H."/>
            <person name="Tamaki H."/>
        </authorList>
    </citation>
    <scope>NUCLEOTIDE SEQUENCE</scope>
    <source>
        <strain evidence="7">TMPK1</strain>
    </source>
</reference>
<dbReference type="InterPro" id="IPR014284">
    <property type="entry name" value="RNA_pol_sigma-70_dom"/>
</dbReference>
<keyword evidence="3" id="KW-0731">Sigma factor</keyword>
<accession>A0A8S8XES5</accession>
<dbReference type="Gene3D" id="1.10.10.10">
    <property type="entry name" value="Winged helix-like DNA-binding domain superfamily/Winged helix DNA-binding domain"/>
    <property type="match status" value="1"/>
</dbReference>
<dbReference type="AlphaFoldDB" id="A0A8S8XES5"/>
<dbReference type="SUPFAM" id="SSF88946">
    <property type="entry name" value="Sigma2 domain of RNA polymerase sigma factors"/>
    <property type="match status" value="1"/>
</dbReference>
<evidence type="ECO:0000256" key="4">
    <source>
        <dbReference type="ARBA" id="ARBA00023163"/>
    </source>
</evidence>
<dbReference type="Pfam" id="PF04542">
    <property type="entry name" value="Sigma70_r2"/>
    <property type="match status" value="1"/>
</dbReference>
<dbReference type="GO" id="GO:0006352">
    <property type="term" value="P:DNA-templated transcription initiation"/>
    <property type="evidence" value="ECO:0007669"/>
    <property type="project" value="InterPro"/>
</dbReference>
<keyword evidence="8" id="KW-1185">Reference proteome</keyword>
<dbReference type="InterPro" id="IPR007627">
    <property type="entry name" value="RNA_pol_sigma70_r2"/>
</dbReference>
<dbReference type="EMBL" id="BOPV01000001">
    <property type="protein sequence ID" value="GIL39917.1"/>
    <property type="molecule type" value="Genomic_DNA"/>
</dbReference>